<reference evidence="1" key="1">
    <citation type="submission" date="2018-05" db="EMBL/GenBank/DDBJ databases">
        <authorList>
            <person name="Lanie J.A."/>
            <person name="Ng W.-L."/>
            <person name="Kazmierczak K.M."/>
            <person name="Andrzejewski T.M."/>
            <person name="Davidsen T.M."/>
            <person name="Wayne K.J."/>
            <person name="Tettelin H."/>
            <person name="Glass J.I."/>
            <person name="Rusch D."/>
            <person name="Podicherti R."/>
            <person name="Tsui H.-C.T."/>
            <person name="Winkler M.E."/>
        </authorList>
    </citation>
    <scope>NUCLEOTIDE SEQUENCE</scope>
</reference>
<proteinExistence type="predicted"/>
<organism evidence="1">
    <name type="scientific">marine metagenome</name>
    <dbReference type="NCBI Taxonomy" id="408172"/>
    <lineage>
        <taxon>unclassified sequences</taxon>
        <taxon>metagenomes</taxon>
        <taxon>ecological metagenomes</taxon>
    </lineage>
</organism>
<name>A0A382K420_9ZZZZ</name>
<protein>
    <submittedName>
        <fullName evidence="1">Uncharacterized protein</fullName>
    </submittedName>
</protein>
<dbReference type="EMBL" id="UINC01077354">
    <property type="protein sequence ID" value="SVC17401.1"/>
    <property type="molecule type" value="Genomic_DNA"/>
</dbReference>
<sequence>MRHESGDLDDWTKDQHVMMILGEFLNDVGFDDVADALYRVNDEFKQNEFE</sequence>
<accession>A0A382K420</accession>
<evidence type="ECO:0000313" key="1">
    <source>
        <dbReference type="EMBL" id="SVC17401.1"/>
    </source>
</evidence>
<gene>
    <name evidence="1" type="ORF">METZ01_LOCUS270255</name>
</gene>
<dbReference type="AlphaFoldDB" id="A0A382K420"/>